<accession>A0A369WTP7</accession>
<dbReference type="PANTHER" id="PTHR32063">
    <property type="match status" value="1"/>
</dbReference>
<dbReference type="InterPro" id="IPR027463">
    <property type="entry name" value="AcrB_DN_DC_subdom"/>
</dbReference>
<evidence type="ECO:0000256" key="4">
    <source>
        <dbReference type="ARBA" id="ARBA00022475"/>
    </source>
</evidence>
<dbReference type="AlphaFoldDB" id="A0A369WTP7"/>
<dbReference type="Pfam" id="PF00873">
    <property type="entry name" value="ACR_tran"/>
    <property type="match status" value="1"/>
</dbReference>
<dbReference type="InterPro" id="IPR004764">
    <property type="entry name" value="MdtF-like"/>
</dbReference>
<dbReference type="PANTHER" id="PTHR32063:SF10">
    <property type="entry name" value="EFFLUX PUMP MEMBRANE TRANSPORTER"/>
    <property type="match status" value="1"/>
</dbReference>
<evidence type="ECO:0000313" key="10">
    <source>
        <dbReference type="EMBL" id="RDE24513.1"/>
    </source>
</evidence>
<feature type="transmembrane region" description="Helical" evidence="9">
    <location>
        <begin position="932"/>
        <end position="955"/>
    </location>
</feature>
<dbReference type="GO" id="GO:0005886">
    <property type="term" value="C:plasma membrane"/>
    <property type="evidence" value="ECO:0007669"/>
    <property type="project" value="UniProtKB-SubCell"/>
</dbReference>
<dbReference type="OrthoDB" id="9757904at2"/>
<evidence type="ECO:0000256" key="5">
    <source>
        <dbReference type="ARBA" id="ARBA00022519"/>
    </source>
</evidence>
<evidence type="ECO:0000256" key="3">
    <source>
        <dbReference type="ARBA" id="ARBA00022448"/>
    </source>
</evidence>
<protein>
    <recommendedName>
        <fullName evidence="9">Efflux pump membrane transporter</fullName>
    </recommendedName>
</protein>
<dbReference type="NCBIfam" id="TIGR00915">
    <property type="entry name" value="2A0602"/>
    <property type="match status" value="1"/>
</dbReference>
<feature type="transmembrane region" description="Helical" evidence="9">
    <location>
        <begin position="366"/>
        <end position="386"/>
    </location>
</feature>
<feature type="transmembrane region" description="Helical" evidence="9">
    <location>
        <begin position="438"/>
        <end position="458"/>
    </location>
</feature>
<keyword evidence="4" id="KW-1003">Cell membrane</keyword>
<evidence type="ECO:0000256" key="9">
    <source>
        <dbReference type="RuleBase" id="RU364070"/>
    </source>
</evidence>
<feature type="transmembrane region" description="Helical" evidence="9">
    <location>
        <begin position="881"/>
        <end position="899"/>
    </location>
</feature>
<name>A0A369WTP7_9GAMM</name>
<dbReference type="EMBL" id="QQOH01000001">
    <property type="protein sequence ID" value="RDE24513.1"/>
    <property type="molecule type" value="Genomic_DNA"/>
</dbReference>
<dbReference type="GO" id="GO:0042910">
    <property type="term" value="F:xenobiotic transmembrane transporter activity"/>
    <property type="evidence" value="ECO:0007669"/>
    <property type="project" value="TreeGrafter"/>
</dbReference>
<dbReference type="SUPFAM" id="SSF82714">
    <property type="entry name" value="Multidrug efflux transporter AcrB TolC docking domain, DN and DC subdomains"/>
    <property type="match status" value="2"/>
</dbReference>
<dbReference type="Gene3D" id="1.20.1640.10">
    <property type="entry name" value="Multidrug efflux transporter AcrB transmembrane domain"/>
    <property type="match status" value="2"/>
</dbReference>
<dbReference type="FunFam" id="3.30.70.1430:FF:000001">
    <property type="entry name" value="Efflux pump membrane transporter"/>
    <property type="match status" value="1"/>
</dbReference>
<dbReference type="Gene3D" id="3.30.70.1430">
    <property type="entry name" value="Multidrug efflux transporter AcrB pore domain"/>
    <property type="match status" value="2"/>
</dbReference>
<dbReference type="Proteomes" id="UP000253769">
    <property type="component" value="Unassembled WGS sequence"/>
</dbReference>
<keyword evidence="6 9" id="KW-0812">Transmembrane</keyword>
<evidence type="ECO:0000313" key="11">
    <source>
        <dbReference type="Proteomes" id="UP000253769"/>
    </source>
</evidence>
<dbReference type="InterPro" id="IPR001036">
    <property type="entry name" value="Acrflvin-R"/>
</dbReference>
<gene>
    <name evidence="10" type="ORF">DV711_02685</name>
</gene>
<reference evidence="10 11" key="1">
    <citation type="submission" date="2018-07" db="EMBL/GenBank/DDBJ databases">
        <title>Motiliproteus coralliicola sp. nov., a bacterium isolated from Coral.</title>
        <authorList>
            <person name="Wang G."/>
        </authorList>
    </citation>
    <scope>NUCLEOTIDE SEQUENCE [LARGE SCALE GENOMIC DNA]</scope>
    <source>
        <strain evidence="10 11">C34</strain>
    </source>
</reference>
<feature type="transmembrane region" description="Helical" evidence="9">
    <location>
        <begin position="532"/>
        <end position="555"/>
    </location>
</feature>
<sequence>MPQFFIDRPKFAWVIAILLLIAGGLSFTQLPVAAYPSIAPPQVTVTATYPGASAKTIEDTVTSVIEDEMNGIEGLKYIASESSRAGTATITLTFETGTDTNIAAVDVQNRLKRVEARLPSSVNQQGVNIDKTRPDFLMIIALHSPNGTYNATDLGDYIDANVISEIRRLPGVGSADLFGSKYAMRIWIDPKQMTSFSITPDEIVSAIQSQNAQLATGELGALPSPSNQQINATVLVPSRLSTVEEFGQIILRSSSEGAVVRLRDIARVERGAQSYATNVLLNGQPAAAFATKLSNTGNALVTAQLIKEKMDELQQFFPEDIRWMSPYDTSLFVDISIAEVKETLIIAIILVTIVMFVFLQNWRTTLIPLIVVPISLIGTAIGMYLFGFSINMLTMFGMVLAIGIVVDDAILVVENIQRLMEDEGLGPYQATKKSMQQISGAIIGTTAVLVAVFVPMAFISGSVGQIYKQFSLTIIISVCISSFLALSLSPAMAQGLLKAKNPNPGKLALALSAPGQWFNRGFARLTDGYMAVVKLMLTGVGVVVTMLIFAGIGAFDYQKFNSLPKGFVPSEDQGFVVTGALLPSGATQERSKELADKTDAWLKSQPEIKDVITVLGFGFLGSGQNTYISFANLHPWDERTKKGQRDADQIVADAGPAYQRFIGDGIVFAFNMPPIPGLGNDNGFDFRLQDRSGNNDPDALMQAAFQIMGMAAQGDGPATITGLRPNTLPPAPQIRIDVDRIKARSLDVDIASLNSTLQIAMGSAYVNDYVENGKVHQVWVQADQDARSSLEAIMSLQVRNTQGGLVDLKEIASAEWIQGPAKLNRYNGVPSIPLSGAPAPGASSGDAIAMMEAFAAELPKGFGFEWSGQSLEEKISGGQTVYVFALSIIVVFLVLVALYESWAVPLSVMLVVPLGVLGCVLAVSMRGLTNDVYFTVGIITIIGLSTKNAIVIVEFSRDLQHHGKSAYDAVVEACKLRFRPILMTSFAFVLGVIPLAISTGAGSASRRAIGTGVLGGMLSATVLAVLFVPVFYLLVRKLFPAKPTRAELEAQQAAAMEDQ</sequence>
<feature type="transmembrane region" description="Helical" evidence="9">
    <location>
        <begin position="470"/>
        <end position="488"/>
    </location>
</feature>
<feature type="transmembrane region" description="Helical" evidence="9">
    <location>
        <begin position="906"/>
        <end position="926"/>
    </location>
</feature>
<proteinExistence type="inferred from homology"/>
<keyword evidence="7 9" id="KW-1133">Transmembrane helix</keyword>
<keyword evidence="11" id="KW-1185">Reference proteome</keyword>
<dbReference type="Gene3D" id="3.30.70.1440">
    <property type="entry name" value="Multidrug efflux transporter AcrB pore domain"/>
    <property type="match status" value="1"/>
</dbReference>
<dbReference type="FunFam" id="1.20.1640.10:FF:000001">
    <property type="entry name" value="Efflux pump membrane transporter"/>
    <property type="match status" value="1"/>
</dbReference>
<evidence type="ECO:0000256" key="1">
    <source>
        <dbReference type="ARBA" id="ARBA00004429"/>
    </source>
</evidence>
<evidence type="ECO:0000256" key="6">
    <source>
        <dbReference type="ARBA" id="ARBA00022692"/>
    </source>
</evidence>
<evidence type="ECO:0000256" key="2">
    <source>
        <dbReference type="ARBA" id="ARBA00010942"/>
    </source>
</evidence>
<feature type="transmembrane region" description="Helical" evidence="9">
    <location>
        <begin position="976"/>
        <end position="997"/>
    </location>
</feature>
<dbReference type="SUPFAM" id="SSF82693">
    <property type="entry name" value="Multidrug efflux transporter AcrB pore domain, PN1, PN2, PC1 and PC2 subdomains"/>
    <property type="match status" value="3"/>
</dbReference>
<dbReference type="RefSeq" id="WP_114694100.1">
    <property type="nucleotide sequence ID" value="NZ_QQOH01000001.1"/>
</dbReference>
<feature type="transmembrane region" description="Helical" evidence="9">
    <location>
        <begin position="1009"/>
        <end position="1035"/>
    </location>
</feature>
<evidence type="ECO:0000256" key="8">
    <source>
        <dbReference type="ARBA" id="ARBA00023136"/>
    </source>
</evidence>
<comment type="caution">
    <text evidence="10">The sequence shown here is derived from an EMBL/GenBank/DDBJ whole genome shotgun (WGS) entry which is preliminary data.</text>
</comment>
<dbReference type="NCBIfam" id="NF000282">
    <property type="entry name" value="RND_permease_1"/>
    <property type="match status" value="1"/>
</dbReference>
<keyword evidence="8 9" id="KW-0472">Membrane</keyword>
<comment type="caution">
    <text evidence="9">Lacks conserved residue(s) required for the propagation of feature annotation.</text>
</comment>
<dbReference type="Gene3D" id="3.30.2090.10">
    <property type="entry name" value="Multidrug efflux transporter AcrB TolC docking domain, DN and DC subdomains"/>
    <property type="match status" value="2"/>
</dbReference>
<dbReference type="GO" id="GO:0015562">
    <property type="term" value="F:efflux transmembrane transporter activity"/>
    <property type="evidence" value="ECO:0007669"/>
    <property type="project" value="InterPro"/>
</dbReference>
<feature type="transmembrane region" description="Helical" evidence="9">
    <location>
        <begin position="392"/>
        <end position="413"/>
    </location>
</feature>
<dbReference type="SUPFAM" id="SSF82866">
    <property type="entry name" value="Multidrug efflux transporter AcrB transmembrane domain"/>
    <property type="match status" value="2"/>
</dbReference>
<comment type="subcellular location">
    <subcellularLocation>
        <location evidence="1 9">Cell inner membrane</location>
        <topology evidence="1 9">Multi-pass membrane protein</topology>
    </subcellularLocation>
</comment>
<keyword evidence="3 9" id="KW-0813">Transport</keyword>
<keyword evidence="5 9" id="KW-0997">Cell inner membrane</keyword>
<dbReference type="Gene3D" id="3.30.70.1320">
    <property type="entry name" value="Multidrug efflux transporter AcrB pore domain like"/>
    <property type="match status" value="1"/>
</dbReference>
<comment type="similarity">
    <text evidence="2 9">Belongs to the resistance-nodulation-cell division (RND) (TC 2.A.6) family.</text>
</comment>
<feature type="transmembrane region" description="Helical" evidence="9">
    <location>
        <begin position="343"/>
        <end position="359"/>
    </location>
</feature>
<evidence type="ECO:0000256" key="7">
    <source>
        <dbReference type="ARBA" id="ARBA00022989"/>
    </source>
</evidence>
<dbReference type="PRINTS" id="PR00702">
    <property type="entry name" value="ACRIFLAVINRP"/>
</dbReference>
<organism evidence="10 11">
    <name type="scientific">Motiliproteus coralliicola</name>
    <dbReference type="NCBI Taxonomy" id="2283196"/>
    <lineage>
        <taxon>Bacteria</taxon>
        <taxon>Pseudomonadati</taxon>
        <taxon>Pseudomonadota</taxon>
        <taxon>Gammaproteobacteria</taxon>
        <taxon>Oceanospirillales</taxon>
        <taxon>Oceanospirillaceae</taxon>
        <taxon>Motiliproteus</taxon>
    </lineage>
</organism>
<dbReference type="GO" id="GO:0009636">
    <property type="term" value="P:response to toxic substance"/>
    <property type="evidence" value="ECO:0007669"/>
    <property type="project" value="UniProtKB-ARBA"/>
</dbReference>